<gene>
    <name evidence="5" type="ORF">RHIZ70_3733</name>
</gene>
<dbReference type="STRING" id="1336235.GCA_000518785_01424"/>
<name>A0A376AJP6_9HYPH</name>
<accession>A0A376AJP6</accession>
<evidence type="ECO:0000313" key="6">
    <source>
        <dbReference type="Proteomes" id="UP000254764"/>
    </source>
</evidence>
<dbReference type="InterPro" id="IPR051310">
    <property type="entry name" value="MCP_chemotaxis"/>
</dbReference>
<dbReference type="GO" id="GO:0016020">
    <property type="term" value="C:membrane"/>
    <property type="evidence" value="ECO:0007669"/>
    <property type="project" value="InterPro"/>
</dbReference>
<dbReference type="Gene3D" id="3.30.450.20">
    <property type="entry name" value="PAS domain"/>
    <property type="match status" value="1"/>
</dbReference>
<dbReference type="GO" id="GO:0006935">
    <property type="term" value="P:chemotaxis"/>
    <property type="evidence" value="ECO:0007669"/>
    <property type="project" value="UniProtKB-KW"/>
</dbReference>
<dbReference type="PROSITE" id="PS50111">
    <property type="entry name" value="CHEMOTAXIS_TRANSDUC_2"/>
    <property type="match status" value="1"/>
</dbReference>
<evidence type="ECO:0000256" key="1">
    <source>
        <dbReference type="ARBA" id="ARBA00022500"/>
    </source>
</evidence>
<dbReference type="GO" id="GO:0004888">
    <property type="term" value="F:transmembrane signaling receptor activity"/>
    <property type="evidence" value="ECO:0007669"/>
    <property type="project" value="InterPro"/>
</dbReference>
<dbReference type="Proteomes" id="UP000254764">
    <property type="component" value="Unassembled WGS sequence"/>
</dbReference>
<protein>
    <recommendedName>
        <fullName evidence="4">Methyl-accepting transducer domain-containing protein</fullName>
    </recommendedName>
</protein>
<evidence type="ECO:0000256" key="2">
    <source>
        <dbReference type="ARBA" id="ARBA00029447"/>
    </source>
</evidence>
<dbReference type="PANTHER" id="PTHR43531">
    <property type="entry name" value="PROTEIN ICFG"/>
    <property type="match status" value="1"/>
</dbReference>
<proteinExistence type="inferred from homology"/>
<dbReference type="PANTHER" id="PTHR43531:SF11">
    <property type="entry name" value="METHYL-ACCEPTING CHEMOTAXIS PROTEIN 3"/>
    <property type="match status" value="1"/>
</dbReference>
<dbReference type="SUPFAM" id="SSF58104">
    <property type="entry name" value="Methyl-accepting chemotaxis protein (MCP) signaling domain"/>
    <property type="match status" value="1"/>
</dbReference>
<dbReference type="AlphaFoldDB" id="A0A376AJP6"/>
<keyword evidence="1" id="KW-0145">Chemotaxis</keyword>
<dbReference type="RefSeq" id="WP_115670577.1">
    <property type="nucleotide sequence ID" value="NZ_UEYP01000006.1"/>
</dbReference>
<dbReference type="Pfam" id="PF00015">
    <property type="entry name" value="MCPsignal"/>
    <property type="match status" value="1"/>
</dbReference>
<comment type="similarity">
    <text evidence="2">Belongs to the methyl-accepting chemotaxis (MCP) protein family.</text>
</comment>
<organism evidence="5 6">
    <name type="scientific">Ciceribacter selenitireducens ATCC BAA-1503</name>
    <dbReference type="NCBI Taxonomy" id="1336235"/>
    <lineage>
        <taxon>Bacteria</taxon>
        <taxon>Pseudomonadati</taxon>
        <taxon>Pseudomonadota</taxon>
        <taxon>Alphaproteobacteria</taxon>
        <taxon>Hyphomicrobiales</taxon>
        <taxon>Rhizobiaceae</taxon>
        <taxon>Ciceribacter</taxon>
    </lineage>
</organism>
<keyword evidence="3" id="KW-0807">Transducer</keyword>
<evidence type="ECO:0000256" key="3">
    <source>
        <dbReference type="PROSITE-ProRule" id="PRU00284"/>
    </source>
</evidence>
<evidence type="ECO:0000259" key="4">
    <source>
        <dbReference type="PROSITE" id="PS50111"/>
    </source>
</evidence>
<dbReference type="GO" id="GO:0007165">
    <property type="term" value="P:signal transduction"/>
    <property type="evidence" value="ECO:0007669"/>
    <property type="project" value="UniProtKB-KW"/>
</dbReference>
<reference evidence="6" key="1">
    <citation type="submission" date="2018-07" db="EMBL/GenBank/DDBJ databases">
        <authorList>
            <person name="Peiro R."/>
            <person name="Begona"/>
            <person name="Cbmso G."/>
            <person name="Lopez M."/>
            <person name="Gonzalez S."/>
        </authorList>
    </citation>
    <scope>NUCLEOTIDE SEQUENCE [LARGE SCALE GENOMIC DNA]</scope>
</reference>
<keyword evidence="6" id="KW-1185">Reference proteome</keyword>
<dbReference type="Gene3D" id="1.10.287.950">
    <property type="entry name" value="Methyl-accepting chemotaxis protein"/>
    <property type="match status" value="1"/>
</dbReference>
<dbReference type="EMBL" id="UEYP01000006">
    <property type="protein sequence ID" value="SSC68025.1"/>
    <property type="molecule type" value="Genomic_DNA"/>
</dbReference>
<dbReference type="InterPro" id="IPR004089">
    <property type="entry name" value="MCPsignal_dom"/>
</dbReference>
<dbReference type="InterPro" id="IPR004090">
    <property type="entry name" value="Chemotax_Me-accpt_rcpt"/>
</dbReference>
<dbReference type="PRINTS" id="PR00260">
    <property type="entry name" value="CHEMTRNSDUCR"/>
</dbReference>
<sequence length="369" mass="40445">MSDLAPKQKPATVDAATPRSMRVVTEGIGVDLERFSADNTHVVRQIRLLAINALIEAARAGETGKGFAVVAHEVQRLAQGAAEIAARFQENVLGRIGLGREMADALVGEMEGVRLTDLAQTLVQFIVRNLFERTADVRWWATDPALWQALGDPTAERLAYAAERLGVINRFYTVYLDLVMTDPSGRVVASANPRFQRGLKDRNLAGDPWFAAAKNCASGDDYIVDEVKPSSLHDNRDVLVYATGIREGGQTDGRLVGTLGVYFDWQAQGQAIVEKEANLPPQVAEKTEVLLLDGALRVIASSNPARRYTHFALANPDQAMRGSYYDHSGSIVAFARTLGYEDYDGLGWYGVIIQQTENEDAIRARLGIR</sequence>
<feature type="domain" description="Methyl-accepting transducer" evidence="4">
    <location>
        <begin position="42"/>
        <end position="92"/>
    </location>
</feature>
<evidence type="ECO:0000313" key="5">
    <source>
        <dbReference type="EMBL" id="SSC68025.1"/>
    </source>
</evidence>